<gene>
    <name evidence="1" type="ORF">N656DRAFT_783385</name>
</gene>
<protein>
    <submittedName>
        <fullName evidence="1">Uncharacterized protein</fullName>
    </submittedName>
</protein>
<sequence length="51" mass="5670">MPPTVESQPTNVRLYPLFIVVVELKLREDLRAGESLAEQSRKIQMSLAGTG</sequence>
<reference evidence="1" key="1">
    <citation type="journal article" date="2023" name="Mol. Phylogenet. Evol.">
        <title>Genome-scale phylogeny and comparative genomics of the fungal order Sordariales.</title>
        <authorList>
            <person name="Hensen N."/>
            <person name="Bonometti L."/>
            <person name="Westerberg I."/>
            <person name="Brannstrom I.O."/>
            <person name="Guillou S."/>
            <person name="Cros-Aarteil S."/>
            <person name="Calhoun S."/>
            <person name="Haridas S."/>
            <person name="Kuo A."/>
            <person name="Mondo S."/>
            <person name="Pangilinan J."/>
            <person name="Riley R."/>
            <person name="LaButti K."/>
            <person name="Andreopoulos B."/>
            <person name="Lipzen A."/>
            <person name="Chen C."/>
            <person name="Yan M."/>
            <person name="Daum C."/>
            <person name="Ng V."/>
            <person name="Clum A."/>
            <person name="Steindorff A."/>
            <person name="Ohm R.A."/>
            <person name="Martin F."/>
            <person name="Silar P."/>
            <person name="Natvig D.O."/>
            <person name="Lalanne C."/>
            <person name="Gautier V."/>
            <person name="Ament-Velasquez S.L."/>
            <person name="Kruys A."/>
            <person name="Hutchinson M.I."/>
            <person name="Powell A.J."/>
            <person name="Barry K."/>
            <person name="Miller A.N."/>
            <person name="Grigoriev I.V."/>
            <person name="Debuchy R."/>
            <person name="Gladieux P."/>
            <person name="Hiltunen Thoren M."/>
            <person name="Johannesson H."/>
        </authorList>
    </citation>
    <scope>NUCLEOTIDE SEQUENCE</scope>
    <source>
        <strain evidence="1">CBS 508.74</strain>
    </source>
</reference>
<evidence type="ECO:0000313" key="2">
    <source>
        <dbReference type="Proteomes" id="UP001302812"/>
    </source>
</evidence>
<dbReference type="RefSeq" id="XP_064666658.1">
    <property type="nucleotide sequence ID" value="XM_064815948.1"/>
</dbReference>
<organism evidence="1 2">
    <name type="scientific">Canariomyces notabilis</name>
    <dbReference type="NCBI Taxonomy" id="2074819"/>
    <lineage>
        <taxon>Eukaryota</taxon>
        <taxon>Fungi</taxon>
        <taxon>Dikarya</taxon>
        <taxon>Ascomycota</taxon>
        <taxon>Pezizomycotina</taxon>
        <taxon>Sordariomycetes</taxon>
        <taxon>Sordariomycetidae</taxon>
        <taxon>Sordariales</taxon>
        <taxon>Chaetomiaceae</taxon>
        <taxon>Canariomyces</taxon>
    </lineage>
</organism>
<dbReference type="EMBL" id="MU853358">
    <property type="protein sequence ID" value="KAK4109088.1"/>
    <property type="molecule type" value="Genomic_DNA"/>
</dbReference>
<dbReference type="AlphaFoldDB" id="A0AAN6QF43"/>
<accession>A0AAN6QF43</accession>
<reference evidence="1" key="2">
    <citation type="submission" date="2023-05" db="EMBL/GenBank/DDBJ databases">
        <authorList>
            <consortium name="Lawrence Berkeley National Laboratory"/>
            <person name="Steindorff A."/>
            <person name="Hensen N."/>
            <person name="Bonometti L."/>
            <person name="Westerberg I."/>
            <person name="Brannstrom I.O."/>
            <person name="Guillou S."/>
            <person name="Cros-Aarteil S."/>
            <person name="Calhoun S."/>
            <person name="Haridas S."/>
            <person name="Kuo A."/>
            <person name="Mondo S."/>
            <person name="Pangilinan J."/>
            <person name="Riley R."/>
            <person name="Labutti K."/>
            <person name="Andreopoulos B."/>
            <person name="Lipzen A."/>
            <person name="Chen C."/>
            <person name="Yanf M."/>
            <person name="Daum C."/>
            <person name="Ng V."/>
            <person name="Clum A."/>
            <person name="Ohm R."/>
            <person name="Martin F."/>
            <person name="Silar P."/>
            <person name="Natvig D."/>
            <person name="Lalanne C."/>
            <person name="Gautier V."/>
            <person name="Ament-Velasquez S.L."/>
            <person name="Kruys A."/>
            <person name="Hutchinson M.I."/>
            <person name="Powell A.J."/>
            <person name="Barry K."/>
            <person name="Miller A.N."/>
            <person name="Grigoriev I.V."/>
            <person name="Debuchy R."/>
            <person name="Gladieux P."/>
            <person name="Thoren M.H."/>
            <person name="Johannesson H."/>
        </authorList>
    </citation>
    <scope>NUCLEOTIDE SEQUENCE</scope>
    <source>
        <strain evidence="1">CBS 508.74</strain>
    </source>
</reference>
<dbReference type="Proteomes" id="UP001302812">
    <property type="component" value="Unassembled WGS sequence"/>
</dbReference>
<name>A0AAN6QF43_9PEZI</name>
<keyword evidence="2" id="KW-1185">Reference proteome</keyword>
<evidence type="ECO:0000313" key="1">
    <source>
        <dbReference type="EMBL" id="KAK4109088.1"/>
    </source>
</evidence>
<feature type="non-terminal residue" evidence="1">
    <location>
        <position position="1"/>
    </location>
</feature>
<proteinExistence type="predicted"/>
<dbReference type="GeneID" id="89940073"/>
<comment type="caution">
    <text evidence="1">The sequence shown here is derived from an EMBL/GenBank/DDBJ whole genome shotgun (WGS) entry which is preliminary data.</text>
</comment>